<evidence type="ECO:0000256" key="3">
    <source>
        <dbReference type="ARBA" id="ARBA00022692"/>
    </source>
</evidence>
<evidence type="ECO:0000256" key="7">
    <source>
        <dbReference type="RuleBase" id="RU000488"/>
    </source>
</evidence>
<dbReference type="InterPro" id="IPR018108">
    <property type="entry name" value="MCP_transmembrane"/>
</dbReference>
<evidence type="ECO:0000256" key="8">
    <source>
        <dbReference type="SAM" id="Phobius"/>
    </source>
</evidence>
<evidence type="ECO:0000256" key="1">
    <source>
        <dbReference type="ARBA" id="ARBA00004141"/>
    </source>
</evidence>
<sequence>MGPNAWPTPAATKWVTSSGSAPNYRPLRFTCFVGSVGDLACGGGPGQAAAAAVLLPPSAGAWQLGEGGDLLVGAASPPLVKRTLRAVRQVERIERRIQKQLVALPISVRRLMAGGVAGAVSKSATAPLETLKMQLVQAGSTTAWQAATATWRRGGVLAFFRGNSVDVLRTIPSRSIELSSYEWLKRVLRRWNRKHDGNLHIPDNLVAAVAGGMAGVFASCIVYPLETVRTRMAVGAQGNFLTAMAVIAREEGVPALYKGLDASLVGVVPYTAIRLSTYDALKAVWRRSTGRKDIDSGAALAFGAVAGVISAVATYPLEVARRRMMAGAPYSNVAAALITIVRTEGSTALFNGVWLSLLKQGPSMAITFATYEAVKQFLEL</sequence>
<gene>
    <name evidence="9" type="ORF">D9Q98_000896</name>
</gene>
<dbReference type="GO" id="GO:0016020">
    <property type="term" value="C:membrane"/>
    <property type="evidence" value="ECO:0007669"/>
    <property type="project" value="UniProtKB-SubCell"/>
</dbReference>
<evidence type="ECO:0000256" key="4">
    <source>
        <dbReference type="ARBA" id="ARBA00022737"/>
    </source>
</evidence>
<keyword evidence="5 6" id="KW-0472">Membrane</keyword>
<dbReference type="GO" id="GO:0055085">
    <property type="term" value="P:transmembrane transport"/>
    <property type="evidence" value="ECO:0007669"/>
    <property type="project" value="InterPro"/>
</dbReference>
<feature type="transmembrane region" description="Helical" evidence="8">
    <location>
        <begin position="297"/>
        <end position="317"/>
    </location>
</feature>
<feature type="repeat" description="Solcar" evidence="6">
    <location>
        <begin position="105"/>
        <end position="187"/>
    </location>
</feature>
<comment type="similarity">
    <text evidence="7">Belongs to the mitochondrial carrier (TC 2.A.29) family.</text>
</comment>
<accession>A0A9D4TZ71</accession>
<dbReference type="Gene3D" id="1.50.40.10">
    <property type="entry name" value="Mitochondrial carrier domain"/>
    <property type="match status" value="1"/>
</dbReference>
<reference evidence="9" key="2">
    <citation type="submission" date="2020-11" db="EMBL/GenBank/DDBJ databases">
        <authorList>
            <person name="Cecchin M."/>
            <person name="Marcolungo L."/>
            <person name="Rossato M."/>
            <person name="Girolomoni L."/>
            <person name="Cosentino E."/>
            <person name="Cuine S."/>
            <person name="Li-Beisson Y."/>
            <person name="Delledonne M."/>
            <person name="Ballottari M."/>
        </authorList>
    </citation>
    <scope>NUCLEOTIDE SEQUENCE</scope>
    <source>
        <strain evidence="9">211/11P</strain>
        <tissue evidence="9">Whole cell</tissue>
    </source>
</reference>
<dbReference type="InterPro" id="IPR002067">
    <property type="entry name" value="MCP"/>
</dbReference>
<dbReference type="PANTHER" id="PTHR24089">
    <property type="entry name" value="SOLUTE CARRIER FAMILY 25"/>
    <property type="match status" value="1"/>
</dbReference>
<reference evidence="9" key="1">
    <citation type="journal article" date="2019" name="Plant J.">
        <title>Chlorella vulgaris genome assembly and annotation reveals the molecular basis for metabolic acclimation to high light conditions.</title>
        <authorList>
            <person name="Cecchin M."/>
            <person name="Marcolungo L."/>
            <person name="Rossato M."/>
            <person name="Girolomoni L."/>
            <person name="Cosentino E."/>
            <person name="Cuine S."/>
            <person name="Li-Beisson Y."/>
            <person name="Delledonne M."/>
            <person name="Ballottari M."/>
        </authorList>
    </citation>
    <scope>NUCLEOTIDE SEQUENCE</scope>
    <source>
        <strain evidence="9">211/11P</strain>
    </source>
</reference>
<comment type="caution">
    <text evidence="9">The sequence shown here is derived from an EMBL/GenBank/DDBJ whole genome shotgun (WGS) entry which is preliminary data.</text>
</comment>
<protein>
    <recommendedName>
        <fullName evidence="11">Mitochondrial substrate carrier family protein</fullName>
    </recommendedName>
</protein>
<dbReference type="Proteomes" id="UP001055712">
    <property type="component" value="Unassembled WGS sequence"/>
</dbReference>
<organism evidence="9 10">
    <name type="scientific">Chlorella vulgaris</name>
    <name type="common">Green alga</name>
    <dbReference type="NCBI Taxonomy" id="3077"/>
    <lineage>
        <taxon>Eukaryota</taxon>
        <taxon>Viridiplantae</taxon>
        <taxon>Chlorophyta</taxon>
        <taxon>core chlorophytes</taxon>
        <taxon>Trebouxiophyceae</taxon>
        <taxon>Chlorellales</taxon>
        <taxon>Chlorellaceae</taxon>
        <taxon>Chlorella clade</taxon>
        <taxon>Chlorella</taxon>
    </lineage>
</organism>
<comment type="subcellular location">
    <subcellularLocation>
        <location evidence="1">Membrane</location>
        <topology evidence="1">Multi-pass membrane protein</topology>
    </subcellularLocation>
</comment>
<dbReference type="SUPFAM" id="SSF103506">
    <property type="entry name" value="Mitochondrial carrier"/>
    <property type="match status" value="1"/>
</dbReference>
<evidence type="ECO:0000313" key="9">
    <source>
        <dbReference type="EMBL" id="KAI3438467.1"/>
    </source>
</evidence>
<dbReference type="PROSITE" id="PS50920">
    <property type="entry name" value="SOLCAR"/>
    <property type="match status" value="3"/>
</dbReference>
<evidence type="ECO:0000256" key="6">
    <source>
        <dbReference type="PROSITE-ProRule" id="PRU00282"/>
    </source>
</evidence>
<evidence type="ECO:0000256" key="5">
    <source>
        <dbReference type="ARBA" id="ARBA00023136"/>
    </source>
</evidence>
<feature type="repeat" description="Solcar" evidence="6">
    <location>
        <begin position="294"/>
        <end position="377"/>
    </location>
</feature>
<keyword evidence="3 6" id="KW-0812">Transmembrane</keyword>
<keyword evidence="10" id="KW-1185">Reference proteome</keyword>
<dbReference type="AlphaFoldDB" id="A0A9D4TZ71"/>
<dbReference type="InterPro" id="IPR023395">
    <property type="entry name" value="MCP_dom_sf"/>
</dbReference>
<dbReference type="OrthoDB" id="270584at2759"/>
<keyword evidence="4" id="KW-0677">Repeat</keyword>
<evidence type="ECO:0008006" key="11">
    <source>
        <dbReference type="Google" id="ProtNLM"/>
    </source>
</evidence>
<feature type="repeat" description="Solcar" evidence="6">
    <location>
        <begin position="202"/>
        <end position="284"/>
    </location>
</feature>
<evidence type="ECO:0000313" key="10">
    <source>
        <dbReference type="Proteomes" id="UP001055712"/>
    </source>
</evidence>
<keyword evidence="8" id="KW-1133">Transmembrane helix</keyword>
<proteinExistence type="inferred from homology"/>
<keyword evidence="2 7" id="KW-0813">Transport</keyword>
<dbReference type="EMBL" id="SIDB01000001">
    <property type="protein sequence ID" value="KAI3438467.1"/>
    <property type="molecule type" value="Genomic_DNA"/>
</dbReference>
<evidence type="ECO:0000256" key="2">
    <source>
        <dbReference type="ARBA" id="ARBA00022448"/>
    </source>
</evidence>
<name>A0A9D4TZ71_CHLVU</name>
<dbReference type="PRINTS" id="PR00926">
    <property type="entry name" value="MITOCARRIER"/>
</dbReference>
<dbReference type="Pfam" id="PF00153">
    <property type="entry name" value="Mito_carr"/>
    <property type="match status" value="3"/>
</dbReference>